<sequence length="69" mass="8265">MEILEQLFERWMESNLRNHDSIQHNEDNRLKDGDWHLINLDQTADEFEQKMEMVASQMEKWMSGKAGAK</sequence>
<comment type="caution">
    <text evidence="1">The sequence shown here is derived from an EMBL/GenBank/DDBJ whole genome shotgun (WGS) entry which is preliminary data.</text>
</comment>
<protein>
    <submittedName>
        <fullName evidence="1">Uncharacterized protein</fullName>
    </submittedName>
</protein>
<dbReference type="RefSeq" id="WP_247340079.1">
    <property type="nucleotide sequence ID" value="NZ_CP095550.1"/>
</dbReference>
<accession>A0ABW5C1B5</accession>
<dbReference type="Proteomes" id="UP001597318">
    <property type="component" value="Unassembled WGS sequence"/>
</dbReference>
<evidence type="ECO:0000313" key="2">
    <source>
        <dbReference type="Proteomes" id="UP001597318"/>
    </source>
</evidence>
<proteinExistence type="predicted"/>
<name>A0ABW5C1B5_9BACI</name>
<evidence type="ECO:0000313" key="1">
    <source>
        <dbReference type="EMBL" id="MFD2215439.1"/>
    </source>
</evidence>
<dbReference type="EMBL" id="JBHUIK010000004">
    <property type="protein sequence ID" value="MFD2215439.1"/>
    <property type="molecule type" value="Genomic_DNA"/>
</dbReference>
<gene>
    <name evidence="1" type="ORF">ACFSKK_17250</name>
</gene>
<keyword evidence="2" id="KW-1185">Reference proteome</keyword>
<reference evidence="2" key="1">
    <citation type="journal article" date="2019" name="Int. J. Syst. Evol. Microbiol.">
        <title>The Global Catalogue of Microorganisms (GCM) 10K type strain sequencing project: providing services to taxonomists for standard genome sequencing and annotation.</title>
        <authorList>
            <consortium name="The Broad Institute Genomics Platform"/>
            <consortium name="The Broad Institute Genome Sequencing Center for Infectious Disease"/>
            <person name="Wu L."/>
            <person name="Ma J."/>
        </authorList>
    </citation>
    <scope>NUCLEOTIDE SEQUENCE [LARGE SCALE GENOMIC DNA]</scope>
    <source>
        <strain evidence="2">CGMCC 1.15474</strain>
    </source>
</reference>
<organism evidence="1 2">
    <name type="scientific">Metabacillus endolithicus</name>
    <dbReference type="NCBI Taxonomy" id="1535204"/>
    <lineage>
        <taxon>Bacteria</taxon>
        <taxon>Bacillati</taxon>
        <taxon>Bacillota</taxon>
        <taxon>Bacilli</taxon>
        <taxon>Bacillales</taxon>
        <taxon>Bacillaceae</taxon>
        <taxon>Metabacillus</taxon>
    </lineage>
</organism>